<dbReference type="EMBL" id="GL348719">
    <property type="protein sequence ID" value="EFH46891.1"/>
    <property type="molecule type" value="Genomic_DNA"/>
</dbReference>
<dbReference type="KEGG" id="aly:9304663"/>
<keyword evidence="3" id="KW-1185">Reference proteome</keyword>
<feature type="region of interest" description="Disordered" evidence="1">
    <location>
        <begin position="1"/>
        <end position="60"/>
    </location>
</feature>
<evidence type="ECO:0000256" key="1">
    <source>
        <dbReference type="SAM" id="MobiDB-lite"/>
    </source>
</evidence>
<reference evidence="3" key="1">
    <citation type="journal article" date="2011" name="Nat. Genet.">
        <title>The Arabidopsis lyrata genome sequence and the basis of rapid genome size change.</title>
        <authorList>
            <person name="Hu T.T."/>
            <person name="Pattyn P."/>
            <person name="Bakker E.G."/>
            <person name="Cao J."/>
            <person name="Cheng J.-F."/>
            <person name="Clark R.M."/>
            <person name="Fahlgren N."/>
            <person name="Fawcett J.A."/>
            <person name="Grimwood J."/>
            <person name="Gundlach H."/>
            <person name="Haberer G."/>
            <person name="Hollister J.D."/>
            <person name="Ossowski S."/>
            <person name="Ottilar R.P."/>
            <person name="Salamov A.A."/>
            <person name="Schneeberger K."/>
            <person name="Spannagl M."/>
            <person name="Wang X."/>
            <person name="Yang L."/>
            <person name="Nasrallah M.E."/>
            <person name="Bergelson J."/>
            <person name="Carrington J.C."/>
            <person name="Gaut B.S."/>
            <person name="Schmutz J."/>
            <person name="Mayer K.F.X."/>
            <person name="Van de Peer Y."/>
            <person name="Grigoriev I.V."/>
            <person name="Nordborg M."/>
            <person name="Weigel D."/>
            <person name="Guo Y.-L."/>
        </authorList>
    </citation>
    <scope>NUCLEOTIDE SEQUENCE [LARGE SCALE GENOMIC DNA]</scope>
    <source>
        <strain evidence="3">cv. MN47</strain>
    </source>
</reference>
<gene>
    <name evidence="2" type="ORF">ARALYDRAFT_659443</name>
</gene>
<organism evidence="3">
    <name type="scientific">Arabidopsis lyrata subsp. lyrata</name>
    <name type="common">Lyre-leaved rock-cress</name>
    <dbReference type="NCBI Taxonomy" id="81972"/>
    <lineage>
        <taxon>Eukaryota</taxon>
        <taxon>Viridiplantae</taxon>
        <taxon>Streptophyta</taxon>
        <taxon>Embryophyta</taxon>
        <taxon>Tracheophyta</taxon>
        <taxon>Spermatophyta</taxon>
        <taxon>Magnoliopsida</taxon>
        <taxon>eudicotyledons</taxon>
        <taxon>Gunneridae</taxon>
        <taxon>Pentapetalae</taxon>
        <taxon>rosids</taxon>
        <taxon>malvids</taxon>
        <taxon>Brassicales</taxon>
        <taxon>Brassicaceae</taxon>
        <taxon>Camelineae</taxon>
        <taxon>Arabidopsis</taxon>
    </lineage>
</organism>
<dbReference type="HOGENOM" id="CLU_1689123_0_0_1"/>
<evidence type="ECO:0000313" key="3">
    <source>
        <dbReference type="Proteomes" id="UP000008694"/>
    </source>
</evidence>
<evidence type="ECO:0000313" key="2">
    <source>
        <dbReference type="EMBL" id="EFH46891.1"/>
    </source>
</evidence>
<proteinExistence type="predicted"/>
<sequence length="156" mass="17988">MVSEEKDSSSDDSYSGGFEFRRRKKRRHEEEAFKMPTIIISDSDTETEQAFEESIDDQTKNEDELVSYKNNLEINKGEKEKSEEDDLCVLQDALEAATSFQGLSQYQKNLMFQNLKNLGAETIKEFIDEWKALSVEELHLNIKKETLFAKFAKAGV</sequence>
<dbReference type="OrthoDB" id="1093161at2759"/>
<protein>
    <submittedName>
        <fullName evidence="2">Predicted protein</fullName>
    </submittedName>
</protein>
<dbReference type="Proteomes" id="UP000008694">
    <property type="component" value="Unassembled WGS sequence"/>
</dbReference>
<feature type="compositionally biased region" description="Acidic residues" evidence="1">
    <location>
        <begin position="43"/>
        <end position="56"/>
    </location>
</feature>
<accession>D7MIU5</accession>
<dbReference type="Gramene" id="Al_scaffold_0007_3498">
    <property type="protein sequence ID" value="Al_scaffold_0007_3498"/>
    <property type="gene ID" value="Al_scaffold_0007_3498"/>
</dbReference>
<dbReference type="AlphaFoldDB" id="D7MIU5"/>
<name>D7MIU5_ARALL</name>